<proteinExistence type="predicted"/>
<organism evidence="1 2">
    <name type="scientific">Pseudonocardia acidicola</name>
    <dbReference type="NCBI Taxonomy" id="2724939"/>
    <lineage>
        <taxon>Bacteria</taxon>
        <taxon>Bacillati</taxon>
        <taxon>Actinomycetota</taxon>
        <taxon>Actinomycetes</taxon>
        <taxon>Pseudonocardiales</taxon>
        <taxon>Pseudonocardiaceae</taxon>
        <taxon>Pseudonocardia</taxon>
    </lineage>
</organism>
<dbReference type="Proteomes" id="UP000820669">
    <property type="component" value="Unassembled WGS sequence"/>
</dbReference>
<evidence type="ECO:0000313" key="1">
    <source>
        <dbReference type="EMBL" id="NMI02137.1"/>
    </source>
</evidence>
<gene>
    <name evidence="1" type="ORF">HF526_33315</name>
</gene>
<evidence type="ECO:0000313" key="2">
    <source>
        <dbReference type="Proteomes" id="UP000820669"/>
    </source>
</evidence>
<name>A0ABX1SNY4_9PSEU</name>
<dbReference type="EMBL" id="JAAXLA010000125">
    <property type="protein sequence ID" value="NMI02137.1"/>
    <property type="molecule type" value="Genomic_DNA"/>
</dbReference>
<protein>
    <submittedName>
        <fullName evidence="1">Uncharacterized protein</fullName>
    </submittedName>
</protein>
<comment type="caution">
    <text evidence="1">The sequence shown here is derived from an EMBL/GenBank/DDBJ whole genome shotgun (WGS) entry which is preliminary data.</text>
</comment>
<reference evidence="1 2" key="1">
    <citation type="submission" date="2020-04" db="EMBL/GenBank/DDBJ databases">
        <authorList>
            <person name="Klaysubun C."/>
            <person name="Duangmal K."/>
            <person name="Lipun K."/>
        </authorList>
    </citation>
    <scope>NUCLEOTIDE SEQUENCE [LARGE SCALE GENOMIC DNA]</scope>
    <source>
        <strain evidence="1 2">K10HN5</strain>
    </source>
</reference>
<keyword evidence="2" id="KW-1185">Reference proteome</keyword>
<sequence>MTSADLGAPARMLRGEHVNRVLWLPGTDVLRGACFCGAERDAEDPVELWEWLIAHPDHGRAQGRNCGRG</sequence>
<accession>A0ABX1SNY4</accession>
<dbReference type="RefSeq" id="WP_169385639.1">
    <property type="nucleotide sequence ID" value="NZ_JAAXLA010000125.1"/>
</dbReference>